<protein>
    <submittedName>
        <fullName evidence="2">DUF4387 family protein</fullName>
    </submittedName>
</protein>
<geneLocation type="plasmid" evidence="2">
    <name>unnamed4</name>
</geneLocation>
<organism evidence="2 3">
    <name type="scientific">Cupriavidus oxalaticus</name>
    <dbReference type="NCBI Taxonomy" id="96344"/>
    <lineage>
        <taxon>Bacteria</taxon>
        <taxon>Pseudomonadati</taxon>
        <taxon>Pseudomonadota</taxon>
        <taxon>Betaproteobacteria</taxon>
        <taxon>Burkholderiales</taxon>
        <taxon>Burkholderiaceae</taxon>
        <taxon>Cupriavidus</taxon>
    </lineage>
</organism>
<dbReference type="Pfam" id="PF14330">
    <property type="entry name" value="DUF4387"/>
    <property type="match status" value="1"/>
</dbReference>
<dbReference type="OrthoDB" id="9796125at2"/>
<dbReference type="AlphaFoldDB" id="A0A4P7LK41"/>
<feature type="domain" description="DUF4387" evidence="1">
    <location>
        <begin position="4"/>
        <end position="98"/>
    </location>
</feature>
<dbReference type="RefSeq" id="WP_135707360.1">
    <property type="nucleotide sequence ID" value="NZ_CP038639.1"/>
</dbReference>
<reference evidence="2 3" key="1">
    <citation type="submission" date="2019-03" db="EMBL/GenBank/DDBJ databases">
        <title>Efficiently degradation of phenoxyalkanoic acid herbicides by Cupriavidus oxalaticus strain X32.</title>
        <authorList>
            <person name="Sheng X."/>
        </authorList>
    </citation>
    <scope>NUCLEOTIDE SEQUENCE [LARGE SCALE GENOMIC DNA]</scope>
    <source>
        <strain evidence="2 3">X32</strain>
        <plasmid evidence="2 3">unnamed4</plasmid>
    </source>
</reference>
<dbReference type="Proteomes" id="UP000295294">
    <property type="component" value="Plasmid unnamed4"/>
</dbReference>
<gene>
    <name evidence="2" type="ORF">E0W60_34640</name>
</gene>
<evidence type="ECO:0000313" key="3">
    <source>
        <dbReference type="Proteomes" id="UP000295294"/>
    </source>
</evidence>
<evidence type="ECO:0000259" key="1">
    <source>
        <dbReference type="Pfam" id="PF14330"/>
    </source>
</evidence>
<name>A0A4P7LK41_9BURK</name>
<evidence type="ECO:0000313" key="2">
    <source>
        <dbReference type="EMBL" id="QBY56195.1"/>
    </source>
</evidence>
<dbReference type="InterPro" id="IPR025496">
    <property type="entry name" value="DUF4387"/>
</dbReference>
<dbReference type="KEGG" id="cox:E0W60_34640"/>
<accession>A0A4P7LK41</accession>
<dbReference type="EMBL" id="CP038639">
    <property type="protein sequence ID" value="QBY56195.1"/>
    <property type="molecule type" value="Genomic_DNA"/>
</dbReference>
<sequence>MTKLRDVTRNVRSKNAGPFWVTIDISFDGSENFRAYHESSAIGAAAIGAAFGVDPALVKHFPVPDLNVLKISYPRQSPQGGIEERDMHCGQQYARLLEADLG</sequence>
<keyword evidence="2" id="KW-0614">Plasmid</keyword>
<proteinExistence type="predicted"/>